<evidence type="ECO:0000259" key="1">
    <source>
        <dbReference type="PROSITE" id="PS50943"/>
    </source>
</evidence>
<sequence>MSANAKAEVCLDEEDLAARVARRLNALFQWIRRPGSSRPWPDAEVAAATGVSRAAIEAFRTVRPLEPVHQDPPKETLLARLTGRLTFHVDRDGRSKRAIALAAGITPEYLSKLLRGQCLPTVGKLEDLAATLGVEPSELAADSLGVLARHFEQSTTCQIPRRYLTYADDHPDVQRVNLHLADLEAYQRLEKNLVGVNFRNNSSRLGPGALAEIAAIVERRVKMLPQEGSSE</sequence>
<accession>A0ABT5Z843</accession>
<dbReference type="InterPro" id="IPR001387">
    <property type="entry name" value="Cro/C1-type_HTH"/>
</dbReference>
<comment type="caution">
    <text evidence="2">The sequence shown here is derived from an EMBL/GenBank/DDBJ whole genome shotgun (WGS) entry which is preliminary data.</text>
</comment>
<proteinExistence type="predicted"/>
<dbReference type="SUPFAM" id="SSF47413">
    <property type="entry name" value="lambda repressor-like DNA-binding domains"/>
    <property type="match status" value="1"/>
</dbReference>
<dbReference type="Pfam" id="PF01381">
    <property type="entry name" value="HTH_3"/>
    <property type="match status" value="1"/>
</dbReference>
<protein>
    <submittedName>
        <fullName evidence="2">Helix-turn-helix transcriptional regulator</fullName>
    </submittedName>
</protein>
<evidence type="ECO:0000313" key="3">
    <source>
        <dbReference type="Proteomes" id="UP001220022"/>
    </source>
</evidence>
<dbReference type="SMART" id="SM00530">
    <property type="entry name" value="HTH_XRE"/>
    <property type="match status" value="1"/>
</dbReference>
<dbReference type="Gene3D" id="1.10.260.40">
    <property type="entry name" value="lambda repressor-like DNA-binding domains"/>
    <property type="match status" value="1"/>
</dbReference>
<dbReference type="InterPro" id="IPR010982">
    <property type="entry name" value="Lambda_DNA-bd_dom_sf"/>
</dbReference>
<gene>
    <name evidence="2" type="ORF">P2L57_30860</name>
</gene>
<reference evidence="2 3" key="1">
    <citation type="submission" date="2023-03" db="EMBL/GenBank/DDBJ databases">
        <title>Draft genome sequence of type strain Streptomyces ferralitis JCM 14344.</title>
        <authorList>
            <person name="Klaysubun C."/>
            <person name="Duangmal K."/>
        </authorList>
    </citation>
    <scope>NUCLEOTIDE SEQUENCE [LARGE SCALE GENOMIC DNA]</scope>
    <source>
        <strain evidence="2 3">JCM 14344</strain>
    </source>
</reference>
<dbReference type="EMBL" id="JARHTQ010000028">
    <property type="protein sequence ID" value="MDF2259969.1"/>
    <property type="molecule type" value="Genomic_DNA"/>
</dbReference>
<dbReference type="PROSITE" id="PS50943">
    <property type="entry name" value="HTH_CROC1"/>
    <property type="match status" value="1"/>
</dbReference>
<evidence type="ECO:0000313" key="2">
    <source>
        <dbReference type="EMBL" id="MDF2259969.1"/>
    </source>
</evidence>
<name>A0ABT5Z843_9ACTN</name>
<dbReference type="CDD" id="cd00093">
    <property type="entry name" value="HTH_XRE"/>
    <property type="match status" value="1"/>
</dbReference>
<dbReference type="Proteomes" id="UP001220022">
    <property type="component" value="Unassembled WGS sequence"/>
</dbReference>
<organism evidence="2 3">
    <name type="scientific">Streptantibioticus ferralitis</name>
    <dbReference type="NCBI Taxonomy" id="236510"/>
    <lineage>
        <taxon>Bacteria</taxon>
        <taxon>Bacillati</taxon>
        <taxon>Actinomycetota</taxon>
        <taxon>Actinomycetes</taxon>
        <taxon>Kitasatosporales</taxon>
        <taxon>Streptomycetaceae</taxon>
        <taxon>Streptantibioticus</taxon>
    </lineage>
</organism>
<feature type="domain" description="HTH cro/C1-type" evidence="1">
    <location>
        <begin position="93"/>
        <end position="139"/>
    </location>
</feature>
<dbReference type="RefSeq" id="WP_275820113.1">
    <property type="nucleotide sequence ID" value="NZ_BAAANM010000003.1"/>
</dbReference>
<keyword evidence="3" id="KW-1185">Reference proteome</keyword>